<comment type="subunit">
    <text evidence="7">Homodimer. Forms a stable heterotetrameric complex of 2 MoeB and 2 MoaD during adenylation of MoaD.</text>
</comment>
<protein>
    <recommendedName>
        <fullName evidence="9">Molybdopterin-synthase adenylyltransferase</fullName>
        <ecNumber evidence="8">2.7.7.80</ecNumber>
    </recommendedName>
    <alternativeName>
        <fullName evidence="12">MoaD protein adenylase</fullName>
    </alternativeName>
    <alternativeName>
        <fullName evidence="10">Molybdopterin-converting factor subunit 1 adenylase</fullName>
    </alternativeName>
    <alternativeName>
        <fullName evidence="11">Sulfur carrier protein MoaD adenylyltransferase</fullName>
    </alternativeName>
</protein>
<dbReference type="GO" id="GO:0005829">
    <property type="term" value="C:cytosol"/>
    <property type="evidence" value="ECO:0007669"/>
    <property type="project" value="TreeGrafter"/>
</dbReference>
<gene>
    <name evidence="15" type="ORF">CUV01_01930</name>
</gene>
<comment type="function">
    <text evidence="6">Catalyzes the adenylation by ATP of the carboxyl group of the C-terminal glycine of sulfur carrier protein MoaD.</text>
</comment>
<dbReference type="SUPFAM" id="SSF69572">
    <property type="entry name" value="Activating enzymes of the ubiquitin-like proteins"/>
    <property type="match status" value="1"/>
</dbReference>
<evidence type="ECO:0000256" key="11">
    <source>
        <dbReference type="ARBA" id="ARBA00075328"/>
    </source>
</evidence>
<keyword evidence="4" id="KW-0067">ATP-binding</keyword>
<evidence type="ECO:0000256" key="5">
    <source>
        <dbReference type="ARBA" id="ARBA00052218"/>
    </source>
</evidence>
<dbReference type="GO" id="GO:0005524">
    <property type="term" value="F:ATP binding"/>
    <property type="evidence" value="ECO:0007669"/>
    <property type="project" value="UniProtKB-KW"/>
</dbReference>
<dbReference type="InterPro" id="IPR000594">
    <property type="entry name" value="ThiF_NAD_FAD-bd"/>
</dbReference>
<dbReference type="AlphaFoldDB" id="A0A2K9ENN4"/>
<dbReference type="InterPro" id="IPR045886">
    <property type="entry name" value="ThiF/MoeB/HesA"/>
</dbReference>
<evidence type="ECO:0000256" key="9">
    <source>
        <dbReference type="ARBA" id="ARBA00073635"/>
    </source>
</evidence>
<dbReference type="EC" id="2.7.7.80" evidence="8"/>
<dbReference type="KEGG" id="paro:CUV01_01930"/>
<dbReference type="OrthoDB" id="9804286at2"/>
<evidence type="ECO:0000313" key="15">
    <source>
        <dbReference type="EMBL" id="AUH32316.1"/>
    </source>
</evidence>
<feature type="transmembrane region" description="Helical" evidence="13">
    <location>
        <begin position="48"/>
        <end position="71"/>
    </location>
</feature>
<comment type="catalytic activity">
    <reaction evidence="5">
        <text>[molybdopterin-synthase sulfur-carrier protein]-C-terminal Gly-Gly + ATP + H(+) = [molybdopterin-synthase sulfur-carrier protein]-C-terminal Gly-Gly-AMP + diphosphate</text>
        <dbReference type="Rhea" id="RHEA:43616"/>
        <dbReference type="Rhea" id="RHEA-COMP:12159"/>
        <dbReference type="Rhea" id="RHEA-COMP:12202"/>
        <dbReference type="ChEBI" id="CHEBI:15378"/>
        <dbReference type="ChEBI" id="CHEBI:30616"/>
        <dbReference type="ChEBI" id="CHEBI:33019"/>
        <dbReference type="ChEBI" id="CHEBI:90618"/>
        <dbReference type="ChEBI" id="CHEBI:90778"/>
        <dbReference type="EC" id="2.7.7.80"/>
    </reaction>
</comment>
<evidence type="ECO:0000256" key="6">
    <source>
        <dbReference type="ARBA" id="ARBA00055169"/>
    </source>
</evidence>
<keyword evidence="13" id="KW-0472">Membrane</keyword>
<sequence length="365" mass="38584">MLIWWLMIGFAFAAFVVKVPARPLFLAALAIWLGFLAIHLVAPDSPAARIVGGSFAGWLVAGALLALSWGYRIWVRRLRTRATGDRAATADQPAPVRAMVQPEPDPVTPDPADAPMSGDELDRYARHIVLREIGGAGQMRLRRANVLLIGAGGLGAPAALYLAAAGVGRITIADDDRVSLSNLQRQVIFRTNQTGRQKAEAAAVAMRDLNHYVTVTPLNRWITQADADLIASHDLVLDGTDSFKARAAINAACVEAKVPLIAGSIAQWEGQVTLYDPAYSGPCMACVFPQAPADGLAPACAEAGVVGALPGVIGSLMALEAIKHLTGAGQGLRGRMLIFDGLYGETRTITTSVQRDCPVCGGRGY</sequence>
<evidence type="ECO:0000256" key="8">
    <source>
        <dbReference type="ARBA" id="ARBA00066884"/>
    </source>
</evidence>
<feature type="transmembrane region" description="Helical" evidence="13">
    <location>
        <begin position="24"/>
        <end position="42"/>
    </location>
</feature>
<evidence type="ECO:0000313" key="16">
    <source>
        <dbReference type="Proteomes" id="UP000233742"/>
    </source>
</evidence>
<evidence type="ECO:0000256" key="13">
    <source>
        <dbReference type="SAM" id="Phobius"/>
    </source>
</evidence>
<proteinExistence type="inferred from homology"/>
<feature type="domain" description="THIF-type NAD/FAD binding fold" evidence="14">
    <location>
        <begin position="124"/>
        <end position="358"/>
    </location>
</feature>
<evidence type="ECO:0000256" key="3">
    <source>
        <dbReference type="ARBA" id="ARBA00022741"/>
    </source>
</evidence>
<feature type="transmembrane region" description="Helical" evidence="13">
    <location>
        <begin position="146"/>
        <end position="167"/>
    </location>
</feature>
<keyword evidence="2" id="KW-0808">Transferase</keyword>
<dbReference type="Proteomes" id="UP000233742">
    <property type="component" value="Chromosome"/>
</dbReference>
<dbReference type="PANTHER" id="PTHR10953:SF102">
    <property type="entry name" value="ADENYLYLTRANSFERASE AND SULFURTRANSFERASE MOCS3"/>
    <property type="match status" value="1"/>
</dbReference>
<dbReference type="CDD" id="cd00757">
    <property type="entry name" value="ThiF_MoeB_HesA_family"/>
    <property type="match status" value="1"/>
</dbReference>
<dbReference type="NCBIfam" id="NF004281">
    <property type="entry name" value="PRK05690.1"/>
    <property type="match status" value="1"/>
</dbReference>
<dbReference type="GO" id="GO:0004792">
    <property type="term" value="F:thiosulfate-cyanide sulfurtransferase activity"/>
    <property type="evidence" value="ECO:0007669"/>
    <property type="project" value="TreeGrafter"/>
</dbReference>
<reference evidence="15 16" key="1">
    <citation type="submission" date="2017-12" db="EMBL/GenBank/DDBJ databases">
        <authorList>
            <person name="Hurst M.R.H."/>
        </authorList>
    </citation>
    <scope>NUCLEOTIDE SEQUENCE [LARGE SCALE GENOMIC DNA]</scope>
    <source>
        <strain evidence="15 16">BM15</strain>
    </source>
</reference>
<dbReference type="Pfam" id="PF00899">
    <property type="entry name" value="ThiF"/>
    <property type="match status" value="1"/>
</dbReference>
<dbReference type="InterPro" id="IPR035985">
    <property type="entry name" value="Ubiquitin-activating_enz"/>
</dbReference>
<keyword evidence="3" id="KW-0547">Nucleotide-binding</keyword>
<evidence type="ECO:0000256" key="1">
    <source>
        <dbReference type="ARBA" id="ARBA00009919"/>
    </source>
</evidence>
<dbReference type="GO" id="GO:0008641">
    <property type="term" value="F:ubiquitin-like modifier activating enzyme activity"/>
    <property type="evidence" value="ECO:0007669"/>
    <property type="project" value="InterPro"/>
</dbReference>
<dbReference type="EMBL" id="CP025408">
    <property type="protein sequence ID" value="AUH32316.1"/>
    <property type="molecule type" value="Genomic_DNA"/>
</dbReference>
<dbReference type="RefSeq" id="WP_101458994.1">
    <property type="nucleotide sequence ID" value="NZ_CP025408.1"/>
</dbReference>
<dbReference type="PANTHER" id="PTHR10953">
    <property type="entry name" value="UBIQUITIN-ACTIVATING ENZYME E1"/>
    <property type="match status" value="1"/>
</dbReference>
<evidence type="ECO:0000256" key="4">
    <source>
        <dbReference type="ARBA" id="ARBA00022840"/>
    </source>
</evidence>
<name>A0A2K9ENN4_9RHOB</name>
<evidence type="ECO:0000256" key="12">
    <source>
        <dbReference type="ARBA" id="ARBA00078531"/>
    </source>
</evidence>
<dbReference type="Gene3D" id="3.40.50.720">
    <property type="entry name" value="NAD(P)-binding Rossmann-like Domain"/>
    <property type="match status" value="1"/>
</dbReference>
<dbReference type="GO" id="GO:0061605">
    <property type="term" value="F:molybdopterin-synthase adenylyltransferase activity"/>
    <property type="evidence" value="ECO:0007669"/>
    <property type="project" value="UniProtKB-EC"/>
</dbReference>
<evidence type="ECO:0000259" key="14">
    <source>
        <dbReference type="Pfam" id="PF00899"/>
    </source>
</evidence>
<keyword evidence="13" id="KW-1133">Transmembrane helix</keyword>
<comment type="similarity">
    <text evidence="1">Belongs to the HesA/MoeB/ThiF family.</text>
</comment>
<evidence type="ECO:0000256" key="10">
    <source>
        <dbReference type="ARBA" id="ARBA00075110"/>
    </source>
</evidence>
<keyword evidence="13" id="KW-0812">Transmembrane</keyword>
<evidence type="ECO:0000256" key="2">
    <source>
        <dbReference type="ARBA" id="ARBA00022679"/>
    </source>
</evidence>
<keyword evidence="16" id="KW-1185">Reference proteome</keyword>
<accession>A0A2K9ENN4</accession>
<evidence type="ECO:0000256" key="7">
    <source>
        <dbReference type="ARBA" id="ARBA00063809"/>
    </source>
</evidence>
<organism evidence="15 16">
    <name type="scientific">Paracoccus tegillarcae</name>
    <dbReference type="NCBI Taxonomy" id="1529068"/>
    <lineage>
        <taxon>Bacteria</taxon>
        <taxon>Pseudomonadati</taxon>
        <taxon>Pseudomonadota</taxon>
        <taxon>Alphaproteobacteria</taxon>
        <taxon>Rhodobacterales</taxon>
        <taxon>Paracoccaceae</taxon>
        <taxon>Paracoccus</taxon>
    </lineage>
</organism>
<dbReference type="GO" id="GO:0008146">
    <property type="term" value="F:sulfotransferase activity"/>
    <property type="evidence" value="ECO:0007669"/>
    <property type="project" value="TreeGrafter"/>
</dbReference>
<dbReference type="FunFam" id="3.40.50.720:FF:000033">
    <property type="entry name" value="Adenylyltransferase and sulfurtransferase MOCS3"/>
    <property type="match status" value="1"/>
</dbReference>